<dbReference type="EMBL" id="JAFLWD010000006">
    <property type="protein sequence ID" value="MBO0439219.1"/>
    <property type="molecule type" value="Genomic_DNA"/>
</dbReference>
<dbReference type="EC" id="1.8.1.4" evidence="2 11"/>
<dbReference type="Proteomes" id="UP000664632">
    <property type="component" value="Unassembled WGS sequence"/>
</dbReference>
<dbReference type="InterPro" id="IPR006258">
    <property type="entry name" value="Lipoamide_DH"/>
</dbReference>
<sequence>MRYDLIVIGAGPGGYVAAIKAAQLGMKVAIVESDRVGGTCLNRGCIPTKALLHSAEIVHEARNAGKNGIHISDIRIDMDEIYAHKNQVVDNLVQGIESLVKANNIELISGKAKIISADSVDVAGVIYKAAKILIATGSKPAFPPIPGSDLSGVLTSNELLAQPNNYKQLTIIGGGVIGVEFATIFNALGCEVTIIETADTLLPNFDSEISKKLAMVLKKQGIKIATKSIVTSITKEQQLTCNYTIKGKESSVTSDAVLIATGRKSSFEGIFAPNLNITIENQSIWVDDTFETSIKGIYAIGDVVSRGEQLAHVASAQGVNAVLAMNQQSPEYDLNNSPSCIYTTPEIASVGITEAEAKDQGISVKIGKYTMAGNGKTMIAGTSLGFIKVVAEENNNKIIGAQLMCDRATDMISEFTTAIVNGLKIDEVTAIIHPHPTYNEGVGEAYENLQGLGIHTIPKK</sequence>
<keyword evidence="6 11" id="KW-0560">Oxidoreductase</keyword>
<evidence type="ECO:0000256" key="1">
    <source>
        <dbReference type="ARBA" id="ARBA00007532"/>
    </source>
</evidence>
<evidence type="ECO:0000313" key="15">
    <source>
        <dbReference type="Proteomes" id="UP000664632"/>
    </source>
</evidence>
<evidence type="ECO:0000256" key="9">
    <source>
        <dbReference type="ARBA" id="ARBA00023284"/>
    </source>
</evidence>
<keyword evidence="9 11" id="KW-0676">Redox-active center</keyword>
<dbReference type="Gene3D" id="3.50.50.60">
    <property type="entry name" value="FAD/NAD(P)-binding domain"/>
    <property type="match status" value="2"/>
</dbReference>
<keyword evidence="5 11" id="KW-0274">FAD</keyword>
<dbReference type="PANTHER" id="PTHR22912:SF151">
    <property type="entry name" value="DIHYDROLIPOYL DEHYDROGENASE, MITOCHONDRIAL"/>
    <property type="match status" value="1"/>
</dbReference>
<dbReference type="InterPro" id="IPR016156">
    <property type="entry name" value="FAD/NAD-linked_Rdtase_dimer_sf"/>
</dbReference>
<evidence type="ECO:0000256" key="5">
    <source>
        <dbReference type="ARBA" id="ARBA00022827"/>
    </source>
</evidence>
<dbReference type="PANTHER" id="PTHR22912">
    <property type="entry name" value="DISULFIDE OXIDOREDUCTASE"/>
    <property type="match status" value="1"/>
</dbReference>
<dbReference type="InterPro" id="IPR023753">
    <property type="entry name" value="FAD/NAD-binding_dom"/>
</dbReference>
<dbReference type="InterPro" id="IPR004099">
    <property type="entry name" value="Pyr_nucl-diS_OxRdtase_dimer"/>
</dbReference>
<keyword evidence="15" id="KW-1185">Reference proteome</keyword>
<keyword evidence="8" id="KW-1015">Disulfide bond</keyword>
<dbReference type="Gene3D" id="3.30.390.30">
    <property type="match status" value="1"/>
</dbReference>
<dbReference type="PIRSF" id="PIRSF000350">
    <property type="entry name" value="Mercury_reductase_MerA"/>
    <property type="match status" value="1"/>
</dbReference>
<evidence type="ECO:0000256" key="7">
    <source>
        <dbReference type="ARBA" id="ARBA00023027"/>
    </source>
</evidence>
<dbReference type="Pfam" id="PF07992">
    <property type="entry name" value="Pyr_redox_2"/>
    <property type="match status" value="1"/>
</dbReference>
<dbReference type="SUPFAM" id="SSF55424">
    <property type="entry name" value="FAD/NAD-linked reductases, dimerisation (C-terminal) domain"/>
    <property type="match status" value="1"/>
</dbReference>
<dbReference type="InterPro" id="IPR012999">
    <property type="entry name" value="Pyr_OxRdtase_I_AS"/>
</dbReference>
<dbReference type="PRINTS" id="PR00368">
    <property type="entry name" value="FADPNR"/>
</dbReference>
<evidence type="ECO:0000256" key="3">
    <source>
        <dbReference type="ARBA" id="ARBA00016961"/>
    </source>
</evidence>
<evidence type="ECO:0000256" key="6">
    <source>
        <dbReference type="ARBA" id="ARBA00023002"/>
    </source>
</evidence>
<dbReference type="InterPro" id="IPR050151">
    <property type="entry name" value="Class-I_Pyr_Nuc-Dis_Oxidored"/>
</dbReference>
<dbReference type="PROSITE" id="PS00076">
    <property type="entry name" value="PYRIDINE_REDOX_1"/>
    <property type="match status" value="1"/>
</dbReference>
<dbReference type="PRINTS" id="PR00411">
    <property type="entry name" value="PNDRDTASEI"/>
</dbReference>
<comment type="catalytic activity">
    <reaction evidence="10 11">
        <text>N(6)-[(R)-dihydrolipoyl]-L-lysyl-[protein] + NAD(+) = N(6)-[(R)-lipoyl]-L-lysyl-[protein] + NADH + H(+)</text>
        <dbReference type="Rhea" id="RHEA:15045"/>
        <dbReference type="Rhea" id="RHEA-COMP:10474"/>
        <dbReference type="Rhea" id="RHEA-COMP:10475"/>
        <dbReference type="ChEBI" id="CHEBI:15378"/>
        <dbReference type="ChEBI" id="CHEBI:57540"/>
        <dbReference type="ChEBI" id="CHEBI:57945"/>
        <dbReference type="ChEBI" id="CHEBI:83099"/>
        <dbReference type="ChEBI" id="CHEBI:83100"/>
        <dbReference type="EC" id="1.8.1.4"/>
    </reaction>
</comment>
<evidence type="ECO:0000256" key="4">
    <source>
        <dbReference type="ARBA" id="ARBA00022630"/>
    </source>
</evidence>
<keyword evidence="4 11" id="KW-0285">Flavoprotein</keyword>
<dbReference type="Pfam" id="PF02852">
    <property type="entry name" value="Pyr_redox_dim"/>
    <property type="match status" value="1"/>
</dbReference>
<comment type="similarity">
    <text evidence="1 11">Belongs to the class-I pyridine nucleotide-disulfide oxidoreductase family.</text>
</comment>
<dbReference type="SUPFAM" id="SSF51905">
    <property type="entry name" value="FAD/NAD(P)-binding domain"/>
    <property type="match status" value="1"/>
</dbReference>
<evidence type="ECO:0000259" key="13">
    <source>
        <dbReference type="Pfam" id="PF07992"/>
    </source>
</evidence>
<dbReference type="InterPro" id="IPR036188">
    <property type="entry name" value="FAD/NAD-bd_sf"/>
</dbReference>
<proteinExistence type="inferred from homology"/>
<comment type="caution">
    <text evidence="14">The sequence shown here is derived from an EMBL/GenBank/DDBJ whole genome shotgun (WGS) entry which is preliminary data.</text>
</comment>
<evidence type="ECO:0000256" key="10">
    <source>
        <dbReference type="ARBA" id="ARBA00049187"/>
    </source>
</evidence>
<dbReference type="GO" id="GO:0004148">
    <property type="term" value="F:dihydrolipoyl dehydrogenase (NADH) activity"/>
    <property type="evidence" value="ECO:0007669"/>
    <property type="project" value="UniProtKB-EC"/>
</dbReference>
<accession>A0ABS3GVE7</accession>
<evidence type="ECO:0000256" key="8">
    <source>
        <dbReference type="ARBA" id="ARBA00023157"/>
    </source>
</evidence>
<gene>
    <name evidence="14" type="primary">lpdA</name>
    <name evidence="14" type="ORF">JZO69_02450</name>
</gene>
<keyword evidence="7 11" id="KW-0520">NAD</keyword>
<evidence type="ECO:0000313" key="14">
    <source>
        <dbReference type="EMBL" id="MBO0439219.1"/>
    </source>
</evidence>
<feature type="domain" description="Pyridine nucleotide-disulphide oxidoreductase dimerisation" evidence="12">
    <location>
        <begin position="338"/>
        <end position="445"/>
    </location>
</feature>
<protein>
    <recommendedName>
        <fullName evidence="3 11">Dihydrolipoyl dehydrogenase</fullName>
        <ecNumber evidence="2 11">1.8.1.4</ecNumber>
    </recommendedName>
</protein>
<evidence type="ECO:0000259" key="12">
    <source>
        <dbReference type="Pfam" id="PF02852"/>
    </source>
</evidence>
<dbReference type="InterPro" id="IPR001100">
    <property type="entry name" value="Pyr_nuc-diS_OxRdtase"/>
</dbReference>
<comment type="miscellaneous">
    <text evidence="11">The active site is a redox-active disulfide bond.</text>
</comment>
<name>A0ABS3GVE7_9ENTE</name>
<feature type="domain" description="FAD/NAD(P)-binding" evidence="13">
    <location>
        <begin position="3"/>
        <end position="318"/>
    </location>
</feature>
<evidence type="ECO:0000256" key="11">
    <source>
        <dbReference type="RuleBase" id="RU003692"/>
    </source>
</evidence>
<evidence type="ECO:0000256" key="2">
    <source>
        <dbReference type="ARBA" id="ARBA00012608"/>
    </source>
</evidence>
<dbReference type="RefSeq" id="WP_207111316.1">
    <property type="nucleotide sequence ID" value="NZ_JAFLWD010000006.1"/>
</dbReference>
<reference evidence="14 15" key="1">
    <citation type="submission" date="2021-03" db="EMBL/GenBank/DDBJ databases">
        <title>Enterococcal diversity collection.</title>
        <authorList>
            <person name="Gilmore M.S."/>
            <person name="Schwartzman J."/>
            <person name="Van Tyne D."/>
            <person name="Martin M."/>
            <person name="Earl A.M."/>
            <person name="Manson A.L."/>
            <person name="Straub T."/>
            <person name="Salamzade R."/>
            <person name="Saavedra J."/>
            <person name="Lebreton F."/>
            <person name="Prichula J."/>
            <person name="Schaufler K."/>
            <person name="Gaca A."/>
            <person name="Sgardioli B."/>
            <person name="Wagenaar J."/>
            <person name="Strong T."/>
        </authorList>
    </citation>
    <scope>NUCLEOTIDE SEQUENCE [LARGE SCALE GENOMIC DNA]</scope>
    <source>
        <strain evidence="14 15">DIV0869a</strain>
    </source>
</reference>
<organism evidence="14 15">
    <name type="scientific">Candidatus Enterococcus ikei</name>
    <dbReference type="NCBI Taxonomy" id="2815326"/>
    <lineage>
        <taxon>Bacteria</taxon>
        <taxon>Bacillati</taxon>
        <taxon>Bacillota</taxon>
        <taxon>Bacilli</taxon>
        <taxon>Lactobacillales</taxon>
        <taxon>Enterococcaceae</taxon>
        <taxon>Enterococcus</taxon>
    </lineage>
</organism>
<comment type="cofactor">
    <cofactor evidence="11">
        <name>FAD</name>
        <dbReference type="ChEBI" id="CHEBI:57692"/>
    </cofactor>
    <text evidence="11">Binds 1 FAD per subunit.</text>
</comment>
<dbReference type="NCBIfam" id="TIGR01350">
    <property type="entry name" value="lipoamide_DH"/>
    <property type="match status" value="1"/>
</dbReference>